<dbReference type="SUPFAM" id="SSF54001">
    <property type="entry name" value="Cysteine proteinases"/>
    <property type="match status" value="1"/>
</dbReference>
<reference evidence="3" key="1">
    <citation type="submission" date="2018-10" db="EMBL/GenBank/DDBJ databases">
        <title>Effector identification in a new, highly contiguous assembly of the strawberry crown rot pathogen Phytophthora cactorum.</title>
        <authorList>
            <person name="Armitage A.D."/>
            <person name="Nellist C.F."/>
            <person name="Bates H."/>
            <person name="Vickerstaff R.J."/>
            <person name="Harrison R.J."/>
        </authorList>
    </citation>
    <scope>NUCLEOTIDE SEQUENCE</scope>
    <source>
        <strain evidence="3">4040</strain>
    </source>
</reference>
<dbReference type="AlphaFoldDB" id="A0A8T1EFC8"/>
<dbReference type="PANTHER" id="PTHR31157:SF1">
    <property type="entry name" value="SCP DOMAIN-CONTAINING PROTEIN"/>
    <property type="match status" value="1"/>
</dbReference>
<dbReference type="InterPro" id="IPR014044">
    <property type="entry name" value="CAP_dom"/>
</dbReference>
<evidence type="ECO:0000313" key="4">
    <source>
        <dbReference type="Proteomes" id="UP000736787"/>
    </source>
</evidence>
<dbReference type="InterPro" id="IPR035940">
    <property type="entry name" value="CAP_sf"/>
</dbReference>
<dbReference type="CDD" id="cd05379">
    <property type="entry name" value="CAP_bacterial"/>
    <property type="match status" value="1"/>
</dbReference>
<feature type="region of interest" description="Disordered" evidence="1">
    <location>
        <begin position="214"/>
        <end position="235"/>
    </location>
</feature>
<evidence type="ECO:0000313" key="3">
    <source>
        <dbReference type="EMBL" id="KAG2952065.1"/>
    </source>
</evidence>
<protein>
    <recommendedName>
        <fullName evidence="2">SCP domain-containing protein</fullName>
    </recommendedName>
</protein>
<gene>
    <name evidence="3" type="ORF">PC117_g3090</name>
</gene>
<dbReference type="Gene3D" id="3.40.33.10">
    <property type="entry name" value="CAP"/>
    <property type="match status" value="1"/>
</dbReference>
<dbReference type="InterPro" id="IPR038765">
    <property type="entry name" value="Papain-like_cys_pep_sf"/>
</dbReference>
<dbReference type="Proteomes" id="UP000736787">
    <property type="component" value="Unassembled WGS sequence"/>
</dbReference>
<feature type="domain" description="SCP" evidence="2">
    <location>
        <begin position="187"/>
        <end position="301"/>
    </location>
</feature>
<dbReference type="SUPFAM" id="SSF55797">
    <property type="entry name" value="PR-1-like"/>
    <property type="match status" value="1"/>
</dbReference>
<evidence type="ECO:0000259" key="2">
    <source>
        <dbReference type="Pfam" id="PF00188"/>
    </source>
</evidence>
<accession>A0A8T1EFC8</accession>
<dbReference type="VEuPathDB" id="FungiDB:PC110_g16784"/>
<name>A0A8T1EFC8_9STRA</name>
<dbReference type="VEuPathDB" id="FungiDB:PC110_g16787"/>
<dbReference type="PANTHER" id="PTHR31157">
    <property type="entry name" value="SCP DOMAIN-CONTAINING PROTEIN"/>
    <property type="match status" value="1"/>
</dbReference>
<dbReference type="Pfam" id="PF00188">
    <property type="entry name" value="CAP"/>
    <property type="match status" value="1"/>
</dbReference>
<proteinExistence type="predicted"/>
<organism evidence="3 4">
    <name type="scientific">Phytophthora cactorum</name>
    <dbReference type="NCBI Taxonomy" id="29920"/>
    <lineage>
        <taxon>Eukaryota</taxon>
        <taxon>Sar</taxon>
        <taxon>Stramenopiles</taxon>
        <taxon>Oomycota</taxon>
        <taxon>Peronosporomycetes</taxon>
        <taxon>Peronosporales</taxon>
        <taxon>Peronosporaceae</taxon>
        <taxon>Phytophthora</taxon>
    </lineage>
</organism>
<comment type="caution">
    <text evidence="3">The sequence shown here is derived from an EMBL/GenBank/DDBJ whole genome shotgun (WGS) entry which is preliminary data.</text>
</comment>
<evidence type="ECO:0000256" key="1">
    <source>
        <dbReference type="SAM" id="MobiDB-lite"/>
    </source>
</evidence>
<dbReference type="EMBL" id="RCMK01000043">
    <property type="protein sequence ID" value="KAG2952065.1"/>
    <property type="molecule type" value="Genomic_DNA"/>
</dbReference>
<dbReference type="VEuPathDB" id="FungiDB:PC110_g16785"/>
<sequence length="311" mass="34923">MKALEHWMVQIIEIQMRDADTRKHKIWPTLYDPLGVSSYFDVCQAKWISFTIPVRVLPEVVAVPLLYPKQTDSVSCGMLSIAQAYSYVRHVRSLKTSKSIPQNDITQMRLRLLWTLLHESSAADEDKDVQFWADMINLDETMVAISVQSSLVLLLGLAAVSNATNLRQPNRDLSEMTSTQASALLVRINKERAAHGLPALCSNMKLQAAAQRHVKDQSKTDYMSDTGTDDSTPKQRVTEAGYKWQSVAENIDAGNVNGDAVVDWWMKGTSRDNILGKYTMVGTAYAYNDNTYSKHYWVQVYATGSSEECDA</sequence>
<feature type="compositionally biased region" description="Polar residues" evidence="1">
    <location>
        <begin position="220"/>
        <end position="230"/>
    </location>
</feature>